<dbReference type="EC" id="4.4.1.13" evidence="2"/>
<name>A0ABR6WJV8_9FIRM</name>
<accession>A0ABR6WJV8</accession>
<reference evidence="7 8" key="1">
    <citation type="journal article" date="2020" name="mSystems">
        <title>Defining Genomic and Predicted Metabolic Features of the Acetobacterium Genus.</title>
        <authorList>
            <person name="Ross D.E."/>
            <person name="Marshall C.W."/>
            <person name="Gulliver D."/>
            <person name="May H.D."/>
            <person name="Norman R.S."/>
        </authorList>
    </citation>
    <scope>NUCLEOTIDE SEQUENCE [LARGE SCALE GENOMIC DNA]</scope>
    <source>
        <strain evidence="7 8">DSM 9173</strain>
    </source>
</reference>
<dbReference type="Gene3D" id="3.90.1150.10">
    <property type="entry name" value="Aspartate Aminotransferase, domain 1"/>
    <property type="match status" value="1"/>
</dbReference>
<sequence>MTYNFNEIIQRDNTNSLKYDFANRCGKPEGLLPLWVADMDFKTPGPVVEALVEKSKHGIFGYSESGQDYFFVLKDWFKTNFEWDIRPDWLVKTPGVVYAIATAIRGMTVKGDGILIQQPVYYPFSEIIRINERKLVVNQLVYEKGRYTIDFADFENKIIANDVKLFILCNPHNPVGRVWTREELTRLGDICLKHQVTVISDEIHQDFIYPGHQHLVFADLKPEFLKISITCTAPTKTFNLAGLQISNIFIKDRELRKKFVDEMTKSGYNELNVMGIVACTAAYSQGREWLNELRTYLVGNLDFVRRFLSEKLPQIKLVEPEGTYLVWLDFNELGLSEKELEDLVINKAGLWLDEGIMFGAGGEGFQRINIASPRVILEQALTQLEQAINNG</sequence>
<evidence type="ECO:0000259" key="6">
    <source>
        <dbReference type="Pfam" id="PF00155"/>
    </source>
</evidence>
<dbReference type="NCBIfam" id="TIGR04350">
    <property type="entry name" value="C_S_lyase_PatB"/>
    <property type="match status" value="1"/>
</dbReference>
<dbReference type="InterPro" id="IPR015421">
    <property type="entry name" value="PyrdxlP-dep_Trfase_major"/>
</dbReference>
<organism evidence="7 8">
    <name type="scientific">Acetobacterium tundrae</name>
    <dbReference type="NCBI Taxonomy" id="132932"/>
    <lineage>
        <taxon>Bacteria</taxon>
        <taxon>Bacillati</taxon>
        <taxon>Bacillota</taxon>
        <taxon>Clostridia</taxon>
        <taxon>Eubacteriales</taxon>
        <taxon>Eubacteriaceae</taxon>
        <taxon>Acetobacterium</taxon>
    </lineage>
</organism>
<keyword evidence="8" id="KW-1185">Reference proteome</keyword>
<dbReference type="Gene3D" id="3.40.640.10">
    <property type="entry name" value="Type I PLP-dependent aspartate aminotransferase-like (Major domain)"/>
    <property type="match status" value="1"/>
</dbReference>
<proteinExistence type="inferred from homology"/>
<dbReference type="Proteomes" id="UP000653358">
    <property type="component" value="Unassembled WGS sequence"/>
</dbReference>
<evidence type="ECO:0000256" key="3">
    <source>
        <dbReference type="ARBA" id="ARBA00022898"/>
    </source>
</evidence>
<evidence type="ECO:0000256" key="2">
    <source>
        <dbReference type="ARBA" id="ARBA00012224"/>
    </source>
</evidence>
<evidence type="ECO:0000256" key="4">
    <source>
        <dbReference type="ARBA" id="ARBA00023239"/>
    </source>
</evidence>
<dbReference type="PANTHER" id="PTHR43525">
    <property type="entry name" value="PROTEIN MALY"/>
    <property type="match status" value="1"/>
</dbReference>
<dbReference type="InterPro" id="IPR015424">
    <property type="entry name" value="PyrdxlP-dep_Trfase"/>
</dbReference>
<protein>
    <recommendedName>
        <fullName evidence="2">cysteine-S-conjugate beta-lyase</fullName>
        <ecNumber evidence="2">4.4.1.13</ecNumber>
    </recommendedName>
</protein>
<evidence type="ECO:0000313" key="8">
    <source>
        <dbReference type="Proteomes" id="UP000653358"/>
    </source>
</evidence>
<dbReference type="SUPFAM" id="SSF53383">
    <property type="entry name" value="PLP-dependent transferases"/>
    <property type="match status" value="1"/>
</dbReference>
<dbReference type="Pfam" id="PF00155">
    <property type="entry name" value="Aminotran_1_2"/>
    <property type="match status" value="1"/>
</dbReference>
<dbReference type="RefSeq" id="WP_148605510.1">
    <property type="nucleotide sequence ID" value="NZ_RXYB01000021.1"/>
</dbReference>
<comment type="similarity">
    <text evidence="5">Belongs to the class-II pyridoxal-phosphate-dependent aminotransferase family. MalY/PatB cystathionine beta-lyase subfamily.</text>
</comment>
<evidence type="ECO:0000256" key="5">
    <source>
        <dbReference type="ARBA" id="ARBA00037974"/>
    </source>
</evidence>
<dbReference type="CDD" id="cd00609">
    <property type="entry name" value="AAT_like"/>
    <property type="match status" value="1"/>
</dbReference>
<dbReference type="InterPro" id="IPR004839">
    <property type="entry name" value="Aminotransferase_I/II_large"/>
</dbReference>
<dbReference type="InterPro" id="IPR027619">
    <property type="entry name" value="C-S_lyase_PatB-like"/>
</dbReference>
<keyword evidence="4 7" id="KW-0456">Lyase</keyword>
<evidence type="ECO:0000313" key="7">
    <source>
        <dbReference type="EMBL" id="MBC3796793.1"/>
    </source>
</evidence>
<gene>
    <name evidence="7" type="ORF">GH807_06980</name>
</gene>
<dbReference type="InterPro" id="IPR051798">
    <property type="entry name" value="Class-II_PLP-Dep_Aminotrans"/>
</dbReference>
<keyword evidence="3" id="KW-0663">Pyridoxal phosphate</keyword>
<comment type="cofactor">
    <cofactor evidence="1">
        <name>pyridoxal 5'-phosphate</name>
        <dbReference type="ChEBI" id="CHEBI:597326"/>
    </cofactor>
</comment>
<comment type="caution">
    <text evidence="7">The sequence shown here is derived from an EMBL/GenBank/DDBJ whole genome shotgun (WGS) entry which is preliminary data.</text>
</comment>
<evidence type="ECO:0000256" key="1">
    <source>
        <dbReference type="ARBA" id="ARBA00001933"/>
    </source>
</evidence>
<dbReference type="GO" id="GO:0016829">
    <property type="term" value="F:lyase activity"/>
    <property type="evidence" value="ECO:0007669"/>
    <property type="project" value="UniProtKB-KW"/>
</dbReference>
<dbReference type="EMBL" id="WJBB01000006">
    <property type="protein sequence ID" value="MBC3796793.1"/>
    <property type="molecule type" value="Genomic_DNA"/>
</dbReference>
<dbReference type="InterPro" id="IPR015422">
    <property type="entry name" value="PyrdxlP-dep_Trfase_small"/>
</dbReference>
<feature type="domain" description="Aminotransferase class I/classII large" evidence="6">
    <location>
        <begin position="73"/>
        <end position="374"/>
    </location>
</feature>
<dbReference type="PANTHER" id="PTHR43525:SF1">
    <property type="entry name" value="PROTEIN MALY"/>
    <property type="match status" value="1"/>
</dbReference>